<dbReference type="HAMAP" id="MF_01940">
    <property type="entry name" value="RNA_CPDase"/>
    <property type="match status" value="1"/>
</dbReference>
<feature type="short sequence motif" description="HXTX 1" evidence="2">
    <location>
        <begin position="45"/>
        <end position="48"/>
    </location>
</feature>
<evidence type="ECO:0000313" key="3">
    <source>
        <dbReference type="EMBL" id="QDT41012.1"/>
    </source>
</evidence>
<comment type="catalytic activity">
    <reaction evidence="2">
        <text>a 3'-end 2',3'-cyclophospho-ribonucleotide-RNA + H2O = a 3'-end 2'-phospho-ribonucleotide-RNA + H(+)</text>
        <dbReference type="Rhea" id="RHEA:11828"/>
        <dbReference type="Rhea" id="RHEA-COMP:10464"/>
        <dbReference type="Rhea" id="RHEA-COMP:17353"/>
        <dbReference type="ChEBI" id="CHEBI:15377"/>
        <dbReference type="ChEBI" id="CHEBI:15378"/>
        <dbReference type="ChEBI" id="CHEBI:83064"/>
        <dbReference type="ChEBI" id="CHEBI:173113"/>
        <dbReference type="EC" id="3.1.4.58"/>
    </reaction>
</comment>
<keyword evidence="4" id="KW-1185">Reference proteome</keyword>
<dbReference type="RefSeq" id="WP_145211902.1">
    <property type="nucleotide sequence ID" value="NZ_CP036269.1"/>
</dbReference>
<evidence type="ECO:0000256" key="2">
    <source>
        <dbReference type="HAMAP-Rule" id="MF_01940"/>
    </source>
</evidence>
<gene>
    <name evidence="3" type="primary">ligT</name>
    <name evidence="3" type="ORF">Pan241w_10710</name>
</gene>
<dbReference type="Gene3D" id="3.90.1140.10">
    <property type="entry name" value="Cyclic phosphodiesterase"/>
    <property type="match status" value="1"/>
</dbReference>
<evidence type="ECO:0000256" key="1">
    <source>
        <dbReference type="ARBA" id="ARBA00022801"/>
    </source>
</evidence>
<dbReference type="InterPro" id="IPR004175">
    <property type="entry name" value="RNA_CPDase"/>
</dbReference>
<evidence type="ECO:0000313" key="4">
    <source>
        <dbReference type="Proteomes" id="UP000317171"/>
    </source>
</evidence>
<keyword evidence="3" id="KW-0436">Ligase</keyword>
<reference evidence="3 4" key="1">
    <citation type="submission" date="2019-02" db="EMBL/GenBank/DDBJ databases">
        <title>Deep-cultivation of Planctomycetes and their phenomic and genomic characterization uncovers novel biology.</title>
        <authorList>
            <person name="Wiegand S."/>
            <person name="Jogler M."/>
            <person name="Boedeker C."/>
            <person name="Pinto D."/>
            <person name="Vollmers J."/>
            <person name="Rivas-Marin E."/>
            <person name="Kohn T."/>
            <person name="Peeters S.H."/>
            <person name="Heuer A."/>
            <person name="Rast P."/>
            <person name="Oberbeckmann S."/>
            <person name="Bunk B."/>
            <person name="Jeske O."/>
            <person name="Meyerdierks A."/>
            <person name="Storesund J.E."/>
            <person name="Kallscheuer N."/>
            <person name="Luecker S."/>
            <person name="Lage O.M."/>
            <person name="Pohl T."/>
            <person name="Merkel B.J."/>
            <person name="Hornburger P."/>
            <person name="Mueller R.-W."/>
            <person name="Bruemmer F."/>
            <person name="Labrenz M."/>
            <person name="Spormann A.M."/>
            <person name="Op den Camp H."/>
            <person name="Overmann J."/>
            <person name="Amann R."/>
            <person name="Jetten M.S.M."/>
            <person name="Mascher T."/>
            <person name="Medema M.H."/>
            <person name="Devos D.P."/>
            <person name="Kaster A.-K."/>
            <person name="Ovreas L."/>
            <person name="Rohde M."/>
            <person name="Galperin M.Y."/>
            <person name="Jogler C."/>
        </authorList>
    </citation>
    <scope>NUCLEOTIDE SEQUENCE [LARGE SCALE GENOMIC DNA]</scope>
    <source>
        <strain evidence="3 4">Pan241w</strain>
    </source>
</reference>
<sequence length="190" mass="21955">MMHANQRTRTFIAVPIEPPRGLKKLLQKLELLGSAVRPVPVDQMHITLKFLGPTELDDIMPISTILKTMRTEFPRLKLAFKGLGAFPRVERPNVIWAGITDASVLTEMAEYLERETEKLGYPRERKGFHPHLTLARVKAKPPEELFEILRDREIAEWGEVTVDTLKFYQSELKTERAHYHEMQTVKLAAR</sequence>
<dbReference type="SUPFAM" id="SSF55144">
    <property type="entry name" value="LigT-like"/>
    <property type="match status" value="1"/>
</dbReference>
<feature type="active site" description="Proton donor" evidence="2">
    <location>
        <position position="45"/>
    </location>
</feature>
<organism evidence="3 4">
    <name type="scientific">Gimesia alba</name>
    <dbReference type="NCBI Taxonomy" id="2527973"/>
    <lineage>
        <taxon>Bacteria</taxon>
        <taxon>Pseudomonadati</taxon>
        <taxon>Planctomycetota</taxon>
        <taxon>Planctomycetia</taxon>
        <taxon>Planctomycetales</taxon>
        <taxon>Planctomycetaceae</taxon>
        <taxon>Gimesia</taxon>
    </lineage>
</organism>
<dbReference type="Proteomes" id="UP000317171">
    <property type="component" value="Chromosome"/>
</dbReference>
<dbReference type="GO" id="GO:0016874">
    <property type="term" value="F:ligase activity"/>
    <property type="evidence" value="ECO:0007669"/>
    <property type="project" value="UniProtKB-KW"/>
</dbReference>
<protein>
    <recommendedName>
        <fullName evidence="2">RNA 2',3'-cyclic phosphodiesterase</fullName>
        <shortName evidence="2">RNA 2',3'-CPDase</shortName>
        <ecNumber evidence="2">3.1.4.58</ecNumber>
    </recommendedName>
</protein>
<feature type="active site" description="Proton acceptor" evidence="2">
    <location>
        <position position="131"/>
    </location>
</feature>
<dbReference type="InterPro" id="IPR009097">
    <property type="entry name" value="Cyclic_Pdiesterase"/>
</dbReference>
<dbReference type="AlphaFoldDB" id="A0A517RAU6"/>
<dbReference type="GO" id="GO:0004113">
    <property type="term" value="F:2',3'-cyclic-nucleotide 3'-phosphodiesterase activity"/>
    <property type="evidence" value="ECO:0007669"/>
    <property type="project" value="InterPro"/>
</dbReference>
<proteinExistence type="inferred from homology"/>
<dbReference type="PANTHER" id="PTHR35561">
    <property type="entry name" value="RNA 2',3'-CYCLIC PHOSPHODIESTERASE"/>
    <property type="match status" value="1"/>
</dbReference>
<dbReference type="EC" id="3.1.4.58" evidence="2"/>
<accession>A0A517RAU6</accession>
<comment type="similarity">
    <text evidence="2">Belongs to the 2H phosphoesterase superfamily. ThpR family.</text>
</comment>
<dbReference type="Pfam" id="PF13563">
    <property type="entry name" value="2_5_RNA_ligase2"/>
    <property type="match status" value="1"/>
</dbReference>
<dbReference type="GO" id="GO:0008664">
    <property type="term" value="F:RNA 2',3'-cyclic 3'-phosphodiesterase activity"/>
    <property type="evidence" value="ECO:0007669"/>
    <property type="project" value="UniProtKB-EC"/>
</dbReference>
<name>A0A517RAU6_9PLAN</name>
<dbReference type="PANTHER" id="PTHR35561:SF1">
    <property type="entry name" value="RNA 2',3'-CYCLIC PHOSPHODIESTERASE"/>
    <property type="match status" value="1"/>
</dbReference>
<comment type="function">
    <text evidence="2">Hydrolyzes RNA 2',3'-cyclic phosphodiester to an RNA 2'-phosphomonoester.</text>
</comment>
<dbReference type="KEGG" id="gaz:Pan241w_10710"/>
<dbReference type="NCBIfam" id="TIGR02258">
    <property type="entry name" value="2_5_ligase"/>
    <property type="match status" value="1"/>
</dbReference>
<dbReference type="EMBL" id="CP036269">
    <property type="protein sequence ID" value="QDT41012.1"/>
    <property type="molecule type" value="Genomic_DNA"/>
</dbReference>
<feature type="short sequence motif" description="HXTX 2" evidence="2">
    <location>
        <begin position="131"/>
        <end position="134"/>
    </location>
</feature>
<keyword evidence="1 2" id="KW-0378">Hydrolase</keyword>
<dbReference type="OrthoDB" id="9789350at2"/>